<sequence>MKTDFGYLTYCSNIHAGESWADHFAALRKFIPSVKVKCSPDQPFGIGLRLSNEASIDLAKEGALVEFKDWLSTSDCYVFTMNGFPYGGFHNTRVKEQVHAPDWTTNDRVNYTTRLFDILSQLLPAGMEGGISTSPLTYRYWHKPEELHNVFEVATMKMIEVAKHLKRLHDTTGQLLHLDIEPEPDGLLESGPEFIDWYKKYLLPLGVAELQKEFDLSVAEAEATIKRHVQLCYDVCHFAVGYENHQEVVNKLSALGIKTGKIQISAALKAPMASGESRNPVIAAFKGFNESTYLHQVVARTQSDGFKRYPDLPEALADADNQDIKEWRSHFHVPLFVEDYGVLKSTQEDIVKVLDLQKTKPFTHHLEIETYTWEVLPDGLKLPIDESIVREMKWVINQLNG</sequence>
<protein>
    <submittedName>
        <fullName evidence="1">Metabolite traffic protein EboE</fullName>
    </submittedName>
</protein>
<dbReference type="NCBIfam" id="NF035939">
    <property type="entry name" value="TIM_EboE"/>
    <property type="match status" value="1"/>
</dbReference>
<dbReference type="Proteomes" id="UP001302349">
    <property type="component" value="Chromosome"/>
</dbReference>
<keyword evidence="2" id="KW-1185">Reference proteome</keyword>
<dbReference type="InterPro" id="IPR036237">
    <property type="entry name" value="Xyl_isomerase-like_sf"/>
</dbReference>
<proteinExistence type="predicted"/>
<gene>
    <name evidence="1" type="primary">eboE</name>
    <name evidence="1" type="ORF">RT717_09870</name>
</gene>
<dbReference type="SUPFAM" id="SSF51658">
    <property type="entry name" value="Xylose isomerase-like"/>
    <property type="match status" value="1"/>
</dbReference>
<accession>A0ABZ0IVX5</accession>
<reference evidence="1 2" key="1">
    <citation type="journal article" date="2023" name="Microbiol. Resour. Announc.">
        <title>Complete Genome Sequence of Imperialibacter roseus strain P4T.</title>
        <authorList>
            <person name="Tizabi D.R."/>
            <person name="Bachvaroff T."/>
            <person name="Hill R.T."/>
        </authorList>
    </citation>
    <scope>NUCLEOTIDE SEQUENCE [LARGE SCALE GENOMIC DNA]</scope>
    <source>
        <strain evidence="1 2">P4T</strain>
    </source>
</reference>
<name>A0ABZ0IVX5_9BACT</name>
<organism evidence="1 2">
    <name type="scientific">Imperialibacter roseus</name>
    <dbReference type="NCBI Taxonomy" id="1324217"/>
    <lineage>
        <taxon>Bacteria</taxon>
        <taxon>Pseudomonadati</taxon>
        <taxon>Bacteroidota</taxon>
        <taxon>Cytophagia</taxon>
        <taxon>Cytophagales</taxon>
        <taxon>Flammeovirgaceae</taxon>
        <taxon>Imperialibacter</taxon>
    </lineage>
</organism>
<evidence type="ECO:0000313" key="2">
    <source>
        <dbReference type="Proteomes" id="UP001302349"/>
    </source>
</evidence>
<dbReference type="RefSeq" id="WP_317491570.1">
    <property type="nucleotide sequence ID" value="NZ_CP136051.1"/>
</dbReference>
<dbReference type="EMBL" id="CP136051">
    <property type="protein sequence ID" value="WOK08941.1"/>
    <property type="molecule type" value="Genomic_DNA"/>
</dbReference>
<evidence type="ECO:0000313" key="1">
    <source>
        <dbReference type="EMBL" id="WOK08941.1"/>
    </source>
</evidence>